<keyword evidence="3 8" id="KW-0540">Nuclease</keyword>
<keyword evidence="7 8" id="KW-0464">Manganese</keyword>
<name>A0AAF0EEU3_9BASI</name>
<dbReference type="Pfam" id="PF08774">
    <property type="entry name" value="VRR_NUC"/>
    <property type="match status" value="1"/>
</dbReference>
<evidence type="ECO:0000256" key="1">
    <source>
        <dbReference type="ARBA" id="ARBA00000983"/>
    </source>
</evidence>
<dbReference type="InterPro" id="IPR011856">
    <property type="entry name" value="tRNA_endonuc-like_dom_sf"/>
</dbReference>
<comment type="similarity">
    <text evidence="2 8">Belongs to the FAN1 family.</text>
</comment>
<evidence type="ECO:0000256" key="4">
    <source>
        <dbReference type="ARBA" id="ARBA00022723"/>
    </source>
</evidence>
<dbReference type="PANTHER" id="PTHR15749">
    <property type="entry name" value="FANCONI-ASSOCIATED NUCLEASE 1"/>
    <property type="match status" value="1"/>
</dbReference>
<feature type="compositionally biased region" description="Basic and acidic residues" evidence="9">
    <location>
        <begin position="181"/>
        <end position="193"/>
    </location>
</feature>
<evidence type="ECO:0000256" key="9">
    <source>
        <dbReference type="SAM" id="MobiDB-lite"/>
    </source>
</evidence>
<comment type="catalytic activity">
    <reaction evidence="1 8">
        <text>Hydrolytically removes 5'-nucleotides successively from the 3'-hydroxy termini of 3'-hydroxy-terminated oligonucleotides.</text>
        <dbReference type="EC" id="3.1.4.1"/>
    </reaction>
</comment>
<proteinExistence type="inferred from homology"/>
<dbReference type="GO" id="GO:0005634">
    <property type="term" value="C:nucleus"/>
    <property type="evidence" value="ECO:0007669"/>
    <property type="project" value="UniProtKB-SubCell"/>
</dbReference>
<keyword evidence="12" id="KW-1185">Reference proteome</keyword>
<dbReference type="EC" id="3.1.4.1" evidence="8"/>
<gene>
    <name evidence="11" type="ORF">MEQU1_001950</name>
</gene>
<comment type="subcellular location">
    <subcellularLocation>
        <location evidence="8">Nucleus</location>
    </subcellularLocation>
</comment>
<comment type="function">
    <text evidence="8">Nuclease required for the repair of DNA interstrand cross-links (ICL). Acts as a 5'-3' exonuclease that anchors at a cut end of DNA and cleaves DNA successively at every third nucleotide, allowing to excise an ICL from one strand through flanking incisions.</text>
</comment>
<evidence type="ECO:0000256" key="2">
    <source>
        <dbReference type="ARBA" id="ARBA00005533"/>
    </source>
</evidence>
<evidence type="ECO:0000256" key="5">
    <source>
        <dbReference type="ARBA" id="ARBA00022801"/>
    </source>
</evidence>
<keyword evidence="4 8" id="KW-0479">Metal-binding</keyword>
<organism evidence="11 12">
    <name type="scientific">Malassezia equina</name>
    <dbReference type="NCBI Taxonomy" id="1381935"/>
    <lineage>
        <taxon>Eukaryota</taxon>
        <taxon>Fungi</taxon>
        <taxon>Dikarya</taxon>
        <taxon>Basidiomycota</taxon>
        <taxon>Ustilaginomycotina</taxon>
        <taxon>Malasseziomycetes</taxon>
        <taxon>Malasseziales</taxon>
        <taxon>Malasseziaceae</taxon>
        <taxon>Malassezia</taxon>
    </lineage>
</organism>
<evidence type="ECO:0000313" key="12">
    <source>
        <dbReference type="Proteomes" id="UP001214415"/>
    </source>
</evidence>
<accession>A0AAF0EEU3</accession>
<keyword evidence="8" id="KW-0539">Nucleus</keyword>
<dbReference type="PANTHER" id="PTHR15749:SF4">
    <property type="entry name" value="FANCONI-ASSOCIATED NUCLEASE 1"/>
    <property type="match status" value="1"/>
</dbReference>
<protein>
    <recommendedName>
        <fullName evidence="8">Fanconi-associated nuclease</fullName>
        <ecNumber evidence="8">3.1.4.1</ecNumber>
    </recommendedName>
</protein>
<dbReference type="EMBL" id="CP119902">
    <property type="protein sequence ID" value="WFD23261.1"/>
    <property type="molecule type" value="Genomic_DNA"/>
</dbReference>
<keyword evidence="8" id="KW-0227">DNA damage</keyword>
<dbReference type="CDD" id="cd22326">
    <property type="entry name" value="FAN1-like"/>
    <property type="match status" value="1"/>
</dbReference>
<keyword evidence="8" id="KW-0234">DNA repair</keyword>
<sequence length="768" mass="87493">MPLHLAPKKSYHPYNRENRERVARDEADARAKQAEDDAYLAARDRSDRIAQLRRQRDATILSGDAERRAADAALGRDTIDSAPTSINFFADLEQAEAEAPPAKRAPPLKQTIELHPWYMDPKKLSGHEKRASDEQKAMLRYVSLANRSRQDEARKQREDPLAHMPRAARTRQPASSSTSLEEERKQREAREAEPMAMEEAELYRFAMMDAEMDGGLRARLELLTVDELKAVARQLGHRVRPLTRAALVAALLAKPTNATLCFRADQLWLQTQPTSERLERAMAALMQGGCLRLVPATAHLLDRVALVYYRGRPAMGSILTSAILQRTRKCHFPSYTVQRTQDLFPDRDHLVSFERACAAAEQADQFVETWRMQLDAARACAQLVVAYEAAWQASIRQVRSLWPEGVPSAQYARMRFHAGWPLTRVLFKGCEALARLKRHEEEASVLQQLLTQRYFWRGRRGAWYERLSILTARQGRKDEALRLCLEALDDPDTPYAYMARLQRRVERLESQLQLPLPARHFFARLQSPTVVSWVGVRWLETPSVTSASALRHETLNAKRLAQVRTRWKAANGGACSVEELCLERYAQQGFRGFHDEGDLVFFLFVLLMWDVLFAPVPGAFETPFQRAPLDVDTDVFSFARRPAMEQQLARIEQTGGLDIIQSVDARERPRQTFAQGCRWAEFSTDVLQEVALCLGGRALAALCRVMCEEGGGRPRGFPDLILWRYSEKQVRFVEVKSPNDRLSEAQKVWMDALLRAGIHVELAKVQDV</sequence>
<dbReference type="InterPro" id="IPR033315">
    <property type="entry name" value="Fan1-like"/>
</dbReference>
<feature type="region of interest" description="Disordered" evidence="9">
    <location>
        <begin position="145"/>
        <end position="195"/>
    </location>
</feature>
<evidence type="ECO:0000256" key="7">
    <source>
        <dbReference type="ARBA" id="ARBA00023211"/>
    </source>
</evidence>
<feature type="region of interest" description="Disordered" evidence="9">
    <location>
        <begin position="1"/>
        <end position="39"/>
    </location>
</feature>
<dbReference type="AlphaFoldDB" id="A0AAF0EEU3"/>
<dbReference type="GO" id="GO:0036297">
    <property type="term" value="P:interstrand cross-link repair"/>
    <property type="evidence" value="ECO:0007669"/>
    <property type="project" value="InterPro"/>
</dbReference>
<dbReference type="InterPro" id="IPR049126">
    <property type="entry name" value="FAN1-like_TPR"/>
</dbReference>
<feature type="compositionally biased region" description="Basic residues" evidence="9">
    <location>
        <begin position="1"/>
        <end position="11"/>
    </location>
</feature>
<evidence type="ECO:0000256" key="8">
    <source>
        <dbReference type="RuleBase" id="RU365033"/>
    </source>
</evidence>
<reference evidence="11" key="1">
    <citation type="submission" date="2023-03" db="EMBL/GenBank/DDBJ databases">
        <title>Mating type loci evolution in Malassezia.</title>
        <authorList>
            <person name="Coelho M.A."/>
        </authorList>
    </citation>
    <scope>NUCLEOTIDE SEQUENCE</scope>
    <source>
        <strain evidence="11">CBS 12830</strain>
    </source>
</reference>
<dbReference type="GO" id="GO:0008409">
    <property type="term" value="F:5'-3' exonuclease activity"/>
    <property type="evidence" value="ECO:0007669"/>
    <property type="project" value="TreeGrafter"/>
</dbReference>
<dbReference type="SMART" id="SM00990">
    <property type="entry name" value="VRR_NUC"/>
    <property type="match status" value="1"/>
</dbReference>
<keyword evidence="6 8" id="KW-0460">Magnesium</keyword>
<keyword evidence="5 8" id="KW-0378">Hydrolase</keyword>
<evidence type="ECO:0000259" key="10">
    <source>
        <dbReference type="SMART" id="SM00990"/>
    </source>
</evidence>
<dbReference type="GO" id="GO:0070336">
    <property type="term" value="F:flap-structured DNA binding"/>
    <property type="evidence" value="ECO:0007669"/>
    <property type="project" value="TreeGrafter"/>
</dbReference>
<dbReference type="GO" id="GO:0004528">
    <property type="term" value="F:phosphodiesterase I activity"/>
    <property type="evidence" value="ECO:0007669"/>
    <property type="project" value="UniProtKB-EC"/>
</dbReference>
<evidence type="ECO:0000256" key="6">
    <source>
        <dbReference type="ARBA" id="ARBA00022842"/>
    </source>
</evidence>
<feature type="domain" description="VRR-NUC" evidence="10">
    <location>
        <begin position="651"/>
        <end position="767"/>
    </location>
</feature>
<dbReference type="Proteomes" id="UP001214415">
    <property type="component" value="Chromosome 3"/>
</dbReference>
<evidence type="ECO:0000313" key="11">
    <source>
        <dbReference type="EMBL" id="WFD23261.1"/>
    </source>
</evidence>
<evidence type="ECO:0000256" key="3">
    <source>
        <dbReference type="ARBA" id="ARBA00022722"/>
    </source>
</evidence>
<feature type="compositionally biased region" description="Basic and acidic residues" evidence="9">
    <location>
        <begin position="148"/>
        <end position="161"/>
    </location>
</feature>
<dbReference type="Pfam" id="PF21170">
    <property type="entry name" value="FAN1_TPR"/>
    <property type="match status" value="1"/>
</dbReference>
<dbReference type="InterPro" id="IPR014883">
    <property type="entry name" value="VRR_NUC"/>
</dbReference>
<feature type="compositionally biased region" description="Basic and acidic residues" evidence="9">
    <location>
        <begin position="14"/>
        <end position="35"/>
    </location>
</feature>
<dbReference type="Gene3D" id="3.40.1350.10">
    <property type="match status" value="1"/>
</dbReference>
<dbReference type="InterPro" id="IPR049132">
    <property type="entry name" value="FAN1-like_euk"/>
</dbReference>
<comment type="cofactor">
    <cofactor evidence="8">
        <name>Mg(2+)</name>
        <dbReference type="ChEBI" id="CHEBI:18420"/>
    </cofactor>
    <cofactor evidence="8">
        <name>Mn(2+)</name>
        <dbReference type="ChEBI" id="CHEBI:29035"/>
    </cofactor>
</comment>
<dbReference type="GO" id="GO:0017108">
    <property type="term" value="F:5'-flap endonuclease activity"/>
    <property type="evidence" value="ECO:0007669"/>
    <property type="project" value="TreeGrafter"/>
</dbReference>
<dbReference type="GO" id="GO:0046872">
    <property type="term" value="F:metal ion binding"/>
    <property type="evidence" value="ECO:0007669"/>
    <property type="project" value="UniProtKB-KW"/>
</dbReference>